<proteinExistence type="predicted"/>
<sequence>MSTPSFQAAINLCVRLPRHPARVSGRGDRPVLHGDDLGLQPNAGSSFSRVLGLSRPQGGPASEGRSRTALCPGSGGGDPPSPALGIPADAAGGDSGRSGGGCATSAAGTRMRTAAPGLARPPALPLLSVHARPHSPWD</sequence>
<evidence type="ECO:0000256" key="1">
    <source>
        <dbReference type="SAM" id="MobiDB-lite"/>
    </source>
</evidence>
<protein>
    <submittedName>
        <fullName evidence="2">Uncharacterized protein</fullName>
    </submittedName>
</protein>
<organism evidence="2 3">
    <name type="scientific">Saguinus oedipus</name>
    <name type="common">Cotton-top tamarin</name>
    <name type="synonym">Oedipomidas oedipus</name>
    <dbReference type="NCBI Taxonomy" id="9490"/>
    <lineage>
        <taxon>Eukaryota</taxon>
        <taxon>Metazoa</taxon>
        <taxon>Chordata</taxon>
        <taxon>Craniata</taxon>
        <taxon>Vertebrata</taxon>
        <taxon>Euteleostomi</taxon>
        <taxon>Mammalia</taxon>
        <taxon>Eutheria</taxon>
        <taxon>Euarchontoglires</taxon>
        <taxon>Primates</taxon>
        <taxon>Haplorrhini</taxon>
        <taxon>Platyrrhini</taxon>
        <taxon>Cebidae</taxon>
        <taxon>Callitrichinae</taxon>
        <taxon>Saguinus</taxon>
    </lineage>
</organism>
<dbReference type="Proteomes" id="UP001266305">
    <property type="component" value="Unassembled WGS sequence"/>
</dbReference>
<feature type="compositionally biased region" description="Low complexity" evidence="1">
    <location>
        <begin position="103"/>
        <end position="127"/>
    </location>
</feature>
<reference evidence="2 3" key="1">
    <citation type="submission" date="2023-05" db="EMBL/GenBank/DDBJ databases">
        <title>B98-5 Cell Line De Novo Hybrid Assembly: An Optical Mapping Approach.</title>
        <authorList>
            <person name="Kananen K."/>
            <person name="Auerbach J.A."/>
            <person name="Kautto E."/>
            <person name="Blachly J.S."/>
        </authorList>
    </citation>
    <scope>NUCLEOTIDE SEQUENCE [LARGE SCALE GENOMIC DNA]</scope>
    <source>
        <strain evidence="2">B95-8</strain>
        <tissue evidence="2">Cell line</tissue>
    </source>
</reference>
<feature type="compositionally biased region" description="Basic and acidic residues" evidence="1">
    <location>
        <begin position="25"/>
        <end position="36"/>
    </location>
</feature>
<gene>
    <name evidence="2" type="ORF">P7K49_006768</name>
</gene>
<evidence type="ECO:0000313" key="2">
    <source>
        <dbReference type="EMBL" id="KAK2116142.1"/>
    </source>
</evidence>
<comment type="caution">
    <text evidence="2">The sequence shown here is derived from an EMBL/GenBank/DDBJ whole genome shotgun (WGS) entry which is preliminary data.</text>
</comment>
<feature type="compositionally biased region" description="Gly residues" evidence="1">
    <location>
        <begin position="93"/>
        <end position="102"/>
    </location>
</feature>
<dbReference type="EMBL" id="JASSZA010000003">
    <property type="protein sequence ID" value="KAK2116142.1"/>
    <property type="molecule type" value="Genomic_DNA"/>
</dbReference>
<accession>A0ABQ9W3B2</accession>
<keyword evidence="3" id="KW-1185">Reference proteome</keyword>
<feature type="region of interest" description="Disordered" evidence="1">
    <location>
        <begin position="20"/>
        <end position="138"/>
    </location>
</feature>
<name>A0ABQ9W3B2_SAGOE</name>
<evidence type="ECO:0000313" key="3">
    <source>
        <dbReference type="Proteomes" id="UP001266305"/>
    </source>
</evidence>